<accession>A0A4Z2I942</accession>
<evidence type="ECO:0000313" key="2">
    <source>
        <dbReference type="EMBL" id="TNN74390.1"/>
    </source>
</evidence>
<dbReference type="Proteomes" id="UP000314294">
    <property type="component" value="Unassembled WGS sequence"/>
</dbReference>
<comment type="caution">
    <text evidence="2">The sequence shown here is derived from an EMBL/GenBank/DDBJ whole genome shotgun (WGS) entry which is preliminary data.</text>
</comment>
<protein>
    <submittedName>
        <fullName evidence="2">Uncharacterized protein</fullName>
    </submittedName>
</protein>
<keyword evidence="3" id="KW-1185">Reference proteome</keyword>
<feature type="region of interest" description="Disordered" evidence="1">
    <location>
        <begin position="1"/>
        <end position="62"/>
    </location>
</feature>
<evidence type="ECO:0000256" key="1">
    <source>
        <dbReference type="SAM" id="MobiDB-lite"/>
    </source>
</evidence>
<reference evidence="2 3" key="1">
    <citation type="submission" date="2019-03" db="EMBL/GenBank/DDBJ databases">
        <title>First draft genome of Liparis tanakae, snailfish: a comprehensive survey of snailfish specific genes.</title>
        <authorList>
            <person name="Kim W."/>
            <person name="Song I."/>
            <person name="Jeong J.-H."/>
            <person name="Kim D."/>
            <person name="Kim S."/>
            <person name="Ryu S."/>
            <person name="Song J.Y."/>
            <person name="Lee S.K."/>
        </authorList>
    </citation>
    <scope>NUCLEOTIDE SEQUENCE [LARGE SCALE GENOMIC DNA]</scope>
    <source>
        <tissue evidence="2">Muscle</tissue>
    </source>
</reference>
<gene>
    <name evidence="2" type="ORF">EYF80_015349</name>
</gene>
<dbReference type="AlphaFoldDB" id="A0A4Z2I942"/>
<name>A0A4Z2I942_9TELE</name>
<organism evidence="2 3">
    <name type="scientific">Liparis tanakae</name>
    <name type="common">Tanaka's snailfish</name>
    <dbReference type="NCBI Taxonomy" id="230148"/>
    <lineage>
        <taxon>Eukaryota</taxon>
        <taxon>Metazoa</taxon>
        <taxon>Chordata</taxon>
        <taxon>Craniata</taxon>
        <taxon>Vertebrata</taxon>
        <taxon>Euteleostomi</taxon>
        <taxon>Actinopterygii</taxon>
        <taxon>Neopterygii</taxon>
        <taxon>Teleostei</taxon>
        <taxon>Neoteleostei</taxon>
        <taxon>Acanthomorphata</taxon>
        <taxon>Eupercaria</taxon>
        <taxon>Perciformes</taxon>
        <taxon>Cottioidei</taxon>
        <taxon>Cottales</taxon>
        <taxon>Liparidae</taxon>
        <taxon>Liparis</taxon>
    </lineage>
</organism>
<feature type="compositionally biased region" description="Polar residues" evidence="1">
    <location>
        <begin position="53"/>
        <end position="62"/>
    </location>
</feature>
<dbReference type="EMBL" id="SRLO01000114">
    <property type="protein sequence ID" value="TNN74390.1"/>
    <property type="molecule type" value="Genomic_DNA"/>
</dbReference>
<proteinExistence type="predicted"/>
<sequence length="101" mass="11281">MVVLNNGDIVPTRDPPTIGEYNATTTSGSDGCECEKDPSRRKHPPPVPRPPANQFNDQADNQITLEKRKIEGVGDGWREKEGARERLFLRNQPLTRGKTVN</sequence>
<evidence type="ECO:0000313" key="3">
    <source>
        <dbReference type="Proteomes" id="UP000314294"/>
    </source>
</evidence>